<evidence type="ECO:0000256" key="1">
    <source>
        <dbReference type="SAM" id="MobiDB-lite"/>
    </source>
</evidence>
<keyword evidence="4" id="KW-1185">Reference proteome</keyword>
<sequence>MKAKIVPNQRGSLEYRKLTGNSATQFSKRPLTSTPDYDSRSPSRVFRIDFPKVLDAAVSGCPRWPWTIDLANGPRRLVRRLLSYTVCLLVDDLPMNLRKGFFFFFFFFFFFLASKPNGSVLACEQHDAVRQAPSPQRKQGERSAKGGEKGLNDPSFPHAFFPSSRPSTELGHAWCSPA</sequence>
<dbReference type="Proteomes" id="UP001363622">
    <property type="component" value="Unassembled WGS sequence"/>
</dbReference>
<reference evidence="3 4" key="1">
    <citation type="submission" date="2024-04" db="EMBL/GenBank/DDBJ databases">
        <title>Phyllosticta paracitricarpa is synonymous to the EU quarantine fungus P. citricarpa based on phylogenomic analyses.</title>
        <authorList>
            <consortium name="Lawrence Berkeley National Laboratory"/>
            <person name="Van Ingen-Buijs V.A."/>
            <person name="Van Westerhoven A.C."/>
            <person name="Haridas S."/>
            <person name="Skiadas P."/>
            <person name="Martin F."/>
            <person name="Groenewald J.Z."/>
            <person name="Crous P.W."/>
            <person name="Seidl M.F."/>
        </authorList>
    </citation>
    <scope>NUCLEOTIDE SEQUENCE [LARGE SCALE GENOMIC DNA]</scope>
    <source>
        <strain evidence="3 4">CBS 123371</strain>
    </source>
</reference>
<evidence type="ECO:0000313" key="3">
    <source>
        <dbReference type="EMBL" id="KAK7524907.1"/>
    </source>
</evidence>
<organism evidence="3 4">
    <name type="scientific">Phyllosticta citriasiana</name>
    <dbReference type="NCBI Taxonomy" id="595635"/>
    <lineage>
        <taxon>Eukaryota</taxon>
        <taxon>Fungi</taxon>
        <taxon>Dikarya</taxon>
        <taxon>Ascomycota</taxon>
        <taxon>Pezizomycotina</taxon>
        <taxon>Dothideomycetes</taxon>
        <taxon>Dothideomycetes incertae sedis</taxon>
        <taxon>Botryosphaeriales</taxon>
        <taxon>Phyllostictaceae</taxon>
        <taxon>Phyllosticta</taxon>
    </lineage>
</organism>
<accession>A0ABR1L3R7</accession>
<feature type="transmembrane region" description="Helical" evidence="2">
    <location>
        <begin position="101"/>
        <end position="122"/>
    </location>
</feature>
<keyword evidence="2" id="KW-0812">Transmembrane</keyword>
<evidence type="ECO:0000313" key="4">
    <source>
        <dbReference type="Proteomes" id="UP001363622"/>
    </source>
</evidence>
<gene>
    <name evidence="3" type="ORF">IWZ03DRAFT_36575</name>
</gene>
<evidence type="ECO:0008006" key="5">
    <source>
        <dbReference type="Google" id="ProtNLM"/>
    </source>
</evidence>
<comment type="caution">
    <text evidence="3">The sequence shown here is derived from an EMBL/GenBank/DDBJ whole genome shotgun (WGS) entry which is preliminary data.</text>
</comment>
<feature type="compositionally biased region" description="Basic and acidic residues" evidence="1">
    <location>
        <begin position="138"/>
        <end position="151"/>
    </location>
</feature>
<keyword evidence="2" id="KW-0472">Membrane</keyword>
<protein>
    <recommendedName>
        <fullName evidence="5">Transmembrane protein</fullName>
    </recommendedName>
</protein>
<feature type="region of interest" description="Disordered" evidence="1">
    <location>
        <begin position="128"/>
        <end position="178"/>
    </location>
</feature>
<proteinExistence type="predicted"/>
<name>A0ABR1L3R7_9PEZI</name>
<evidence type="ECO:0000256" key="2">
    <source>
        <dbReference type="SAM" id="Phobius"/>
    </source>
</evidence>
<keyword evidence="2" id="KW-1133">Transmembrane helix</keyword>
<dbReference type="EMBL" id="JBBPHU010000001">
    <property type="protein sequence ID" value="KAK7524907.1"/>
    <property type="molecule type" value="Genomic_DNA"/>
</dbReference>